<keyword evidence="13" id="KW-0131">Cell cycle</keyword>
<evidence type="ECO:0000256" key="6">
    <source>
        <dbReference type="ARBA" id="ARBA00022840"/>
    </source>
</evidence>
<dbReference type="GO" id="GO:0051301">
    <property type="term" value="P:cell division"/>
    <property type="evidence" value="ECO:0007669"/>
    <property type="project" value="UniProtKB-KW"/>
</dbReference>
<gene>
    <name evidence="13" type="ORF">FisN_2Hh370</name>
</gene>
<evidence type="ECO:0000256" key="11">
    <source>
        <dbReference type="SAM" id="MobiDB-lite"/>
    </source>
</evidence>
<feature type="domain" description="Protein kinase" evidence="12">
    <location>
        <begin position="58"/>
        <end position="370"/>
    </location>
</feature>
<evidence type="ECO:0000256" key="1">
    <source>
        <dbReference type="ARBA" id="ARBA00006485"/>
    </source>
</evidence>
<dbReference type="InterPro" id="IPR008271">
    <property type="entry name" value="Ser/Thr_kinase_AS"/>
</dbReference>
<dbReference type="FunFam" id="1.10.510.10:FF:000624">
    <property type="entry name" value="Mitogen-activated protein kinase"/>
    <property type="match status" value="1"/>
</dbReference>
<evidence type="ECO:0000256" key="4">
    <source>
        <dbReference type="ARBA" id="ARBA00022741"/>
    </source>
</evidence>
<dbReference type="PANTHER" id="PTHR24056:SF107">
    <property type="entry name" value="CYCLIN-DEPENDENT KINASE 11A-RELATED"/>
    <property type="match status" value="1"/>
</dbReference>
<dbReference type="InterPro" id="IPR011009">
    <property type="entry name" value="Kinase-like_dom_sf"/>
</dbReference>
<dbReference type="InterPro" id="IPR000719">
    <property type="entry name" value="Prot_kinase_dom"/>
</dbReference>
<evidence type="ECO:0000256" key="8">
    <source>
        <dbReference type="ARBA" id="ARBA00039612"/>
    </source>
</evidence>
<dbReference type="Pfam" id="PF00069">
    <property type="entry name" value="Pkinase"/>
    <property type="match status" value="1"/>
</dbReference>
<dbReference type="AlphaFoldDB" id="A0A1Z5KKG5"/>
<dbReference type="GO" id="GO:0080090">
    <property type="term" value="P:regulation of primary metabolic process"/>
    <property type="evidence" value="ECO:0007669"/>
    <property type="project" value="UniProtKB-ARBA"/>
</dbReference>
<dbReference type="FunFam" id="3.30.200.20:FF:000172">
    <property type="entry name" value="cyclin-dependent kinase G-2 isoform X1"/>
    <property type="match status" value="1"/>
</dbReference>
<dbReference type="GO" id="GO:0005524">
    <property type="term" value="F:ATP binding"/>
    <property type="evidence" value="ECO:0007669"/>
    <property type="project" value="UniProtKB-KW"/>
</dbReference>
<dbReference type="PANTHER" id="PTHR24056">
    <property type="entry name" value="CELL DIVISION PROTEIN KINASE"/>
    <property type="match status" value="1"/>
</dbReference>
<dbReference type="InParanoid" id="A0A1Z5KKG5"/>
<dbReference type="Gene3D" id="1.10.510.10">
    <property type="entry name" value="Transferase(Phosphotransferase) domain 1"/>
    <property type="match status" value="1"/>
</dbReference>
<evidence type="ECO:0000256" key="2">
    <source>
        <dbReference type="ARBA" id="ARBA00022527"/>
    </source>
</evidence>
<evidence type="ECO:0000256" key="5">
    <source>
        <dbReference type="ARBA" id="ARBA00022777"/>
    </source>
</evidence>
<keyword evidence="3 13" id="KW-0808">Transferase</keyword>
<dbReference type="PROSITE" id="PS00108">
    <property type="entry name" value="PROTEIN_KINASE_ST"/>
    <property type="match status" value="1"/>
</dbReference>
<dbReference type="Gene3D" id="3.30.200.20">
    <property type="entry name" value="Phosphorylase Kinase, domain 1"/>
    <property type="match status" value="1"/>
</dbReference>
<dbReference type="OrthoDB" id="1732493at2759"/>
<keyword evidence="5" id="KW-0418">Kinase</keyword>
<evidence type="ECO:0000313" key="14">
    <source>
        <dbReference type="Proteomes" id="UP000198406"/>
    </source>
</evidence>
<dbReference type="GO" id="GO:0007346">
    <property type="term" value="P:regulation of mitotic cell cycle"/>
    <property type="evidence" value="ECO:0007669"/>
    <property type="project" value="TreeGrafter"/>
</dbReference>
<evidence type="ECO:0000259" key="12">
    <source>
        <dbReference type="PROSITE" id="PS50011"/>
    </source>
</evidence>
<comment type="similarity">
    <text evidence="1">Belongs to the protein kinase superfamily. CMGC Ser/Thr protein kinase family. CDC2/CDKX subfamily.</text>
</comment>
<evidence type="ECO:0000313" key="13">
    <source>
        <dbReference type="EMBL" id="GAX26687.1"/>
    </source>
</evidence>
<evidence type="ECO:0000256" key="3">
    <source>
        <dbReference type="ARBA" id="ARBA00022679"/>
    </source>
</evidence>
<dbReference type="SUPFAM" id="SSF56112">
    <property type="entry name" value="Protein kinase-like (PK-like)"/>
    <property type="match status" value="1"/>
</dbReference>
<keyword evidence="6" id="KW-0067">ATP-binding</keyword>
<protein>
    <recommendedName>
        <fullName evidence="8">Cyclin-dependent kinase 2 homolog</fullName>
    </recommendedName>
    <alternativeName>
        <fullName evidence="9">Cell division control protein 2 homolog</fullName>
    </alternativeName>
    <alternativeName>
        <fullName evidence="10">cdc2-related kinase 2</fullName>
    </alternativeName>
</protein>
<dbReference type="GO" id="GO:0004674">
    <property type="term" value="F:protein serine/threonine kinase activity"/>
    <property type="evidence" value="ECO:0007669"/>
    <property type="project" value="UniProtKB-KW"/>
</dbReference>
<dbReference type="PROSITE" id="PS50011">
    <property type="entry name" value="PROTEIN_KINASE_DOM"/>
    <property type="match status" value="1"/>
</dbReference>
<keyword evidence="4" id="KW-0547">Nucleotide-binding</keyword>
<sequence>MGGKKRDRWDSSSDEEEDGEKEARVIPQTRSSTDGNVISTWPLHNPLLQGCRSVYDTYEQIERLSEGTYGVVWKARDLATNETVALKQIKFHVDDEPRMTEEPNHAKNGFPVTALREISVLLALAHENIVNVREMVTGGGIDKVFMVMQLFDYDLSEAMSKHLLDGAPLPQSELKGILQQVLQGTQHMHTNWYLHRDLKPSNLLVEQRTGRVALADLGLARRYQTPAKAMTQLVVTLWYRSPELLFGEGCYGPPVDMWSIGCIFGELILGGKEAVMPGQGELDQIDKIFSLLGGPNETTWPSFDNLPNAGLFRWKSSDVPQLSQKFPVAQPLEGGRSFLDADGFALLEGLLALDPSQRLTATSALEHPYFQKGVKPRRPQFV</sequence>
<comment type="caution">
    <text evidence="13">The sequence shown here is derived from an EMBL/GenBank/DDBJ whole genome shotgun (WGS) entry which is preliminary data.</text>
</comment>
<dbReference type="GO" id="GO:0010556">
    <property type="term" value="P:regulation of macromolecule biosynthetic process"/>
    <property type="evidence" value="ECO:0007669"/>
    <property type="project" value="UniProtKB-ARBA"/>
</dbReference>
<keyword evidence="14" id="KW-1185">Reference proteome</keyword>
<evidence type="ECO:0000256" key="10">
    <source>
        <dbReference type="ARBA" id="ARBA00042858"/>
    </source>
</evidence>
<dbReference type="FunCoup" id="A0A1Z5KKG5">
    <property type="interactions" value="28"/>
</dbReference>
<accession>A0A1Z5KKG5</accession>
<reference evidence="13 14" key="1">
    <citation type="journal article" date="2015" name="Plant Cell">
        <title>Oil accumulation by the oleaginous diatom Fistulifera solaris as revealed by the genome and transcriptome.</title>
        <authorList>
            <person name="Tanaka T."/>
            <person name="Maeda Y."/>
            <person name="Veluchamy A."/>
            <person name="Tanaka M."/>
            <person name="Abida H."/>
            <person name="Marechal E."/>
            <person name="Bowler C."/>
            <person name="Muto M."/>
            <person name="Sunaga Y."/>
            <person name="Tanaka M."/>
            <person name="Yoshino T."/>
            <person name="Taniguchi T."/>
            <person name="Fukuda Y."/>
            <person name="Nemoto M."/>
            <person name="Matsumoto M."/>
            <person name="Wong P.S."/>
            <person name="Aburatani S."/>
            <person name="Fujibuchi W."/>
        </authorList>
    </citation>
    <scope>NUCLEOTIDE SEQUENCE [LARGE SCALE GENOMIC DNA]</scope>
    <source>
        <strain evidence="13 14">JPCC DA0580</strain>
    </source>
</reference>
<evidence type="ECO:0000256" key="9">
    <source>
        <dbReference type="ARBA" id="ARBA00041902"/>
    </source>
</evidence>
<dbReference type="InterPro" id="IPR050108">
    <property type="entry name" value="CDK"/>
</dbReference>
<comment type="subunit">
    <text evidence="7">May form a complex composed of at least the catalytic subunit CRK2 and a cyclin.</text>
</comment>
<dbReference type="Proteomes" id="UP000198406">
    <property type="component" value="Unassembled WGS sequence"/>
</dbReference>
<proteinExistence type="inferred from homology"/>
<name>A0A1Z5KKG5_FISSO</name>
<organism evidence="13 14">
    <name type="scientific">Fistulifera solaris</name>
    <name type="common">Oleaginous diatom</name>
    <dbReference type="NCBI Taxonomy" id="1519565"/>
    <lineage>
        <taxon>Eukaryota</taxon>
        <taxon>Sar</taxon>
        <taxon>Stramenopiles</taxon>
        <taxon>Ochrophyta</taxon>
        <taxon>Bacillariophyta</taxon>
        <taxon>Bacillariophyceae</taxon>
        <taxon>Bacillariophycidae</taxon>
        <taxon>Naviculales</taxon>
        <taxon>Naviculaceae</taxon>
        <taxon>Fistulifera</taxon>
    </lineage>
</organism>
<keyword evidence="2" id="KW-0723">Serine/threonine-protein kinase</keyword>
<dbReference type="SMART" id="SM00220">
    <property type="entry name" value="S_TKc"/>
    <property type="match status" value="1"/>
</dbReference>
<keyword evidence="13" id="KW-0132">Cell division</keyword>
<evidence type="ECO:0000256" key="7">
    <source>
        <dbReference type="ARBA" id="ARBA00038543"/>
    </source>
</evidence>
<feature type="region of interest" description="Disordered" evidence="11">
    <location>
        <begin position="1"/>
        <end position="35"/>
    </location>
</feature>
<dbReference type="GO" id="GO:0005634">
    <property type="term" value="C:nucleus"/>
    <property type="evidence" value="ECO:0007669"/>
    <property type="project" value="TreeGrafter"/>
</dbReference>
<dbReference type="EMBL" id="BDSP01000251">
    <property type="protein sequence ID" value="GAX26687.1"/>
    <property type="molecule type" value="Genomic_DNA"/>
</dbReference>